<reference evidence="3" key="1">
    <citation type="submission" date="2020-08" db="EMBL/GenBank/DDBJ databases">
        <title>Lacibacter sp. S13-6-6 genome sequencing.</title>
        <authorList>
            <person name="Jin L."/>
        </authorList>
    </citation>
    <scope>NUCLEOTIDE SEQUENCE [LARGE SCALE GENOMIC DNA]</scope>
    <source>
        <strain evidence="3">S13-6-6</strain>
    </source>
</reference>
<evidence type="ECO:0000313" key="3">
    <source>
        <dbReference type="Proteomes" id="UP000515344"/>
    </source>
</evidence>
<dbReference type="EMBL" id="CP060007">
    <property type="protein sequence ID" value="QNA46091.1"/>
    <property type="molecule type" value="Genomic_DNA"/>
</dbReference>
<accession>A0A7G5XKT8</accession>
<name>A0A7G5XKT8_9BACT</name>
<evidence type="ECO:0000259" key="1">
    <source>
        <dbReference type="Pfam" id="PF00144"/>
    </source>
</evidence>
<proteinExistence type="predicted"/>
<dbReference type="InterPro" id="IPR001466">
    <property type="entry name" value="Beta-lactam-related"/>
</dbReference>
<evidence type="ECO:0000313" key="2">
    <source>
        <dbReference type="EMBL" id="QNA46091.1"/>
    </source>
</evidence>
<dbReference type="RefSeq" id="WP_182805709.1">
    <property type="nucleotide sequence ID" value="NZ_CP060007.1"/>
</dbReference>
<dbReference type="PANTHER" id="PTHR43283:SF7">
    <property type="entry name" value="BETA-LACTAMASE-RELATED DOMAIN-CONTAINING PROTEIN"/>
    <property type="match status" value="1"/>
</dbReference>
<feature type="domain" description="Beta-lactamase-related" evidence="1">
    <location>
        <begin position="74"/>
        <end position="335"/>
    </location>
</feature>
<dbReference type="PROSITE" id="PS51257">
    <property type="entry name" value="PROKAR_LIPOPROTEIN"/>
    <property type="match status" value="1"/>
</dbReference>
<dbReference type="Gene3D" id="3.40.710.10">
    <property type="entry name" value="DD-peptidase/beta-lactamase superfamily"/>
    <property type="match status" value="1"/>
</dbReference>
<gene>
    <name evidence="2" type="ORF">H4075_07890</name>
</gene>
<dbReference type="Pfam" id="PF00144">
    <property type="entry name" value="Beta-lactamase"/>
    <property type="match status" value="1"/>
</dbReference>
<keyword evidence="3" id="KW-1185">Reference proteome</keyword>
<dbReference type="AlphaFoldDB" id="A0A7G5XKT8"/>
<protein>
    <submittedName>
        <fullName evidence="2">Serine hydrolase</fullName>
    </submittedName>
</protein>
<dbReference type="Proteomes" id="UP000515344">
    <property type="component" value="Chromosome"/>
</dbReference>
<organism evidence="2 3">
    <name type="scientific">Lacibacter sediminis</name>
    <dbReference type="NCBI Taxonomy" id="2760713"/>
    <lineage>
        <taxon>Bacteria</taxon>
        <taxon>Pseudomonadati</taxon>
        <taxon>Bacteroidota</taxon>
        <taxon>Chitinophagia</taxon>
        <taxon>Chitinophagales</taxon>
        <taxon>Chitinophagaceae</taxon>
        <taxon>Lacibacter</taxon>
    </lineage>
</organism>
<sequence length="364" mass="40179">MKPVHFLLSVLAFIGGLQACKKNNPPVDEPTGPTTMYFPGSSTWETADPALYNWNTSSLSDLYSFLETKNTKGFIILKNGRVVVEKYFGSFTVDSPWYWASAGKTLSAFLVGIAQQEGLVNINNPSRQYLGAGWSSMTQAQENAVTVKHHLSMSTGVEDDLSGTDCTAPACFTYRTTPGTRWNYNNAAYYKVIDVVEKATGKTYNAFTQEKVYSKIGMTGVWLPGVGGNGKIHYSTVRSMARFGLLLLNKGNWNGTAVLNDQTYFNEMINTSQSMNQSYGYLTWLNGKSTHMLPATQLMFNGSITPNAPVDMYAALGKNDQKIYVVPSQNVVVIRMGDASGLSLFAISNFDNELWGKLKILMKY</sequence>
<dbReference type="KEGG" id="lacs:H4075_07890"/>
<dbReference type="InterPro" id="IPR012338">
    <property type="entry name" value="Beta-lactam/transpept-like"/>
</dbReference>
<dbReference type="InterPro" id="IPR050789">
    <property type="entry name" value="Diverse_Enzym_Activities"/>
</dbReference>
<dbReference type="GO" id="GO:0016787">
    <property type="term" value="F:hydrolase activity"/>
    <property type="evidence" value="ECO:0007669"/>
    <property type="project" value="UniProtKB-KW"/>
</dbReference>
<keyword evidence="2" id="KW-0378">Hydrolase</keyword>
<dbReference type="PANTHER" id="PTHR43283">
    <property type="entry name" value="BETA-LACTAMASE-RELATED"/>
    <property type="match status" value="1"/>
</dbReference>
<dbReference type="SUPFAM" id="SSF56601">
    <property type="entry name" value="beta-lactamase/transpeptidase-like"/>
    <property type="match status" value="1"/>
</dbReference>